<keyword evidence="5" id="KW-0325">Glycoprotein</keyword>
<name>A0AAD9BVT8_DISEL</name>
<evidence type="ECO:0000256" key="5">
    <source>
        <dbReference type="ARBA" id="ARBA00023180"/>
    </source>
</evidence>
<dbReference type="PROSITE" id="PS50835">
    <property type="entry name" value="IG_LIKE"/>
    <property type="match status" value="1"/>
</dbReference>
<dbReference type="SUPFAM" id="SSF48726">
    <property type="entry name" value="Immunoglobulin"/>
    <property type="match status" value="1"/>
</dbReference>
<evidence type="ECO:0000256" key="4">
    <source>
        <dbReference type="ARBA" id="ARBA00023157"/>
    </source>
</evidence>
<dbReference type="PANTHER" id="PTHR24100">
    <property type="entry name" value="BUTYROPHILIN"/>
    <property type="match status" value="1"/>
</dbReference>
<accession>A0AAD9BVT8</accession>
<dbReference type="GO" id="GO:0050852">
    <property type="term" value="P:T cell receptor signaling pathway"/>
    <property type="evidence" value="ECO:0007669"/>
    <property type="project" value="TreeGrafter"/>
</dbReference>
<evidence type="ECO:0000256" key="7">
    <source>
        <dbReference type="SAM" id="MobiDB-lite"/>
    </source>
</evidence>
<dbReference type="Proteomes" id="UP001228049">
    <property type="component" value="Unassembled WGS sequence"/>
</dbReference>
<dbReference type="SMART" id="SM00406">
    <property type="entry name" value="IGv"/>
    <property type="match status" value="1"/>
</dbReference>
<evidence type="ECO:0000313" key="9">
    <source>
        <dbReference type="EMBL" id="KAK1890291.1"/>
    </source>
</evidence>
<dbReference type="InterPro" id="IPR007110">
    <property type="entry name" value="Ig-like_dom"/>
</dbReference>
<evidence type="ECO:0000256" key="6">
    <source>
        <dbReference type="ARBA" id="ARBA00023319"/>
    </source>
</evidence>
<keyword evidence="2" id="KW-0732">Signal</keyword>
<dbReference type="InterPro" id="IPR013783">
    <property type="entry name" value="Ig-like_fold"/>
</dbReference>
<dbReference type="Gene3D" id="2.60.40.10">
    <property type="entry name" value="Immunoglobulins"/>
    <property type="match status" value="1"/>
</dbReference>
<comment type="caution">
    <text evidence="9">The sequence shown here is derived from an EMBL/GenBank/DDBJ whole genome shotgun (WGS) entry which is preliminary data.</text>
</comment>
<dbReference type="GO" id="GO:1903037">
    <property type="term" value="P:regulation of leukocyte cell-cell adhesion"/>
    <property type="evidence" value="ECO:0007669"/>
    <property type="project" value="UniProtKB-ARBA"/>
</dbReference>
<keyword evidence="4" id="KW-1015">Disulfide bond</keyword>
<comment type="subcellular location">
    <subcellularLocation>
        <location evidence="1">Membrane</location>
    </subcellularLocation>
</comment>
<feature type="domain" description="Ig-like" evidence="8">
    <location>
        <begin position="1"/>
        <end position="115"/>
    </location>
</feature>
<dbReference type="InterPro" id="IPR050504">
    <property type="entry name" value="IgSF_BTN/MOG"/>
</dbReference>
<dbReference type="EMBL" id="JASDAP010000016">
    <property type="protein sequence ID" value="KAK1890291.1"/>
    <property type="molecule type" value="Genomic_DNA"/>
</dbReference>
<feature type="compositionally biased region" description="Polar residues" evidence="7">
    <location>
        <begin position="163"/>
        <end position="183"/>
    </location>
</feature>
<dbReference type="AlphaFoldDB" id="A0AAD9BVT8"/>
<dbReference type="PANTHER" id="PTHR24100:SF151">
    <property type="entry name" value="ICOS LIGAND"/>
    <property type="match status" value="1"/>
</dbReference>
<dbReference type="InterPro" id="IPR003599">
    <property type="entry name" value="Ig_sub"/>
</dbReference>
<dbReference type="FunFam" id="2.60.40.10:FF:000142">
    <property type="entry name" value="V-set domain-containing T-cell activation inhibitor 1"/>
    <property type="match status" value="1"/>
</dbReference>
<reference evidence="9" key="1">
    <citation type="submission" date="2023-04" db="EMBL/GenBank/DDBJ databases">
        <title>Chromosome-level genome of Chaenocephalus aceratus.</title>
        <authorList>
            <person name="Park H."/>
        </authorList>
    </citation>
    <scope>NUCLEOTIDE SEQUENCE</scope>
    <source>
        <strain evidence="9">DE</strain>
        <tissue evidence="9">Muscle</tissue>
    </source>
</reference>
<dbReference type="InterPro" id="IPR013106">
    <property type="entry name" value="Ig_V-set"/>
</dbReference>
<evidence type="ECO:0000259" key="8">
    <source>
        <dbReference type="PROSITE" id="PS50835"/>
    </source>
</evidence>
<keyword evidence="10" id="KW-1185">Reference proteome</keyword>
<dbReference type="GO" id="GO:0001817">
    <property type="term" value="P:regulation of cytokine production"/>
    <property type="evidence" value="ECO:0007669"/>
    <property type="project" value="TreeGrafter"/>
</dbReference>
<dbReference type="SMART" id="SM00409">
    <property type="entry name" value="IG"/>
    <property type="match status" value="1"/>
</dbReference>
<keyword evidence="6" id="KW-0393">Immunoglobulin domain</keyword>
<gene>
    <name evidence="9" type="ORF">KUDE01_014962</name>
</gene>
<dbReference type="GO" id="GO:0005102">
    <property type="term" value="F:signaling receptor binding"/>
    <property type="evidence" value="ECO:0007669"/>
    <property type="project" value="TreeGrafter"/>
</dbReference>
<evidence type="ECO:0000313" key="10">
    <source>
        <dbReference type="Proteomes" id="UP001228049"/>
    </source>
</evidence>
<evidence type="ECO:0000256" key="1">
    <source>
        <dbReference type="ARBA" id="ARBA00004370"/>
    </source>
</evidence>
<protein>
    <submittedName>
        <fullName evidence="9">V-set domain containing T-cell activation inhibitor 1</fullName>
    </submittedName>
</protein>
<dbReference type="InterPro" id="IPR036179">
    <property type="entry name" value="Ig-like_dom_sf"/>
</dbReference>
<organism evidence="9 10">
    <name type="scientific">Dissostichus eleginoides</name>
    <name type="common">Patagonian toothfish</name>
    <name type="synonym">Dissostichus amissus</name>
    <dbReference type="NCBI Taxonomy" id="100907"/>
    <lineage>
        <taxon>Eukaryota</taxon>
        <taxon>Metazoa</taxon>
        <taxon>Chordata</taxon>
        <taxon>Craniata</taxon>
        <taxon>Vertebrata</taxon>
        <taxon>Euteleostomi</taxon>
        <taxon>Actinopterygii</taxon>
        <taxon>Neopterygii</taxon>
        <taxon>Teleostei</taxon>
        <taxon>Neoteleostei</taxon>
        <taxon>Acanthomorphata</taxon>
        <taxon>Eupercaria</taxon>
        <taxon>Perciformes</taxon>
        <taxon>Notothenioidei</taxon>
        <taxon>Nototheniidae</taxon>
        <taxon>Dissostichus</taxon>
    </lineage>
</organism>
<evidence type="ECO:0000256" key="3">
    <source>
        <dbReference type="ARBA" id="ARBA00023136"/>
    </source>
</evidence>
<proteinExistence type="predicted"/>
<dbReference type="GO" id="GO:0009897">
    <property type="term" value="C:external side of plasma membrane"/>
    <property type="evidence" value="ECO:0007669"/>
    <property type="project" value="TreeGrafter"/>
</dbReference>
<feature type="region of interest" description="Disordered" evidence="7">
    <location>
        <begin position="126"/>
        <end position="183"/>
    </location>
</feature>
<keyword evidence="3" id="KW-0472">Membrane</keyword>
<evidence type="ECO:0000256" key="2">
    <source>
        <dbReference type="ARBA" id="ARBA00022729"/>
    </source>
</evidence>
<feature type="compositionally biased region" description="Basic and acidic residues" evidence="7">
    <location>
        <begin position="128"/>
        <end position="139"/>
    </location>
</feature>
<dbReference type="Pfam" id="PF07686">
    <property type="entry name" value="V-set"/>
    <property type="match status" value="1"/>
</dbReference>
<sequence length="197" mass="22271">MANVREGRSADFLPEVKAGPGQNVTLPCHTSTNATFTKLEWNRTGLERYVFVFSDNKPYESIQDQRYRGRVQLKDPKMKNGNYSVLLKNVNIDDTGTYKCWVITHSNNRRKRNVREFVNSVHLSVSEGPEKEINDEQHQYGDANDEQPEGPRGRVGLGVGLGQVSNQPTKNRKQPSPLTNSETCSSADLWCLSCRNI</sequence>
<dbReference type="GO" id="GO:0050863">
    <property type="term" value="P:regulation of T cell activation"/>
    <property type="evidence" value="ECO:0007669"/>
    <property type="project" value="UniProtKB-ARBA"/>
</dbReference>